<feature type="compositionally biased region" description="Polar residues" evidence="1">
    <location>
        <begin position="100"/>
        <end position="110"/>
    </location>
</feature>
<organism evidence="2 3">
    <name type="scientific">Kribbella rubisoli</name>
    <dbReference type="NCBI Taxonomy" id="3075929"/>
    <lineage>
        <taxon>Bacteria</taxon>
        <taxon>Bacillati</taxon>
        <taxon>Actinomycetota</taxon>
        <taxon>Actinomycetes</taxon>
        <taxon>Propionibacteriales</taxon>
        <taxon>Kribbellaceae</taxon>
        <taxon>Kribbella</taxon>
    </lineage>
</organism>
<feature type="compositionally biased region" description="Low complexity" evidence="1">
    <location>
        <begin position="85"/>
        <end position="99"/>
    </location>
</feature>
<evidence type="ECO:0000313" key="3">
    <source>
        <dbReference type="Proteomes" id="UP000292027"/>
    </source>
</evidence>
<dbReference type="Proteomes" id="UP000292027">
    <property type="component" value="Unassembled WGS sequence"/>
</dbReference>
<protein>
    <submittedName>
        <fullName evidence="2">Uncharacterized protein</fullName>
    </submittedName>
</protein>
<keyword evidence="3" id="KW-1185">Reference proteome</keyword>
<gene>
    <name evidence="2" type="ORF">EV645_7967</name>
</gene>
<accession>A0A4Q7VZ58</accession>
<feature type="region of interest" description="Disordered" evidence="1">
    <location>
        <begin position="76"/>
        <end position="118"/>
    </location>
</feature>
<evidence type="ECO:0000256" key="1">
    <source>
        <dbReference type="SAM" id="MobiDB-lite"/>
    </source>
</evidence>
<proteinExistence type="predicted"/>
<feature type="region of interest" description="Disordered" evidence="1">
    <location>
        <begin position="182"/>
        <end position="212"/>
    </location>
</feature>
<sequence length="252" mass="26925">MRTSARRTSGLHPDMRRRAQRRVWGGARLGPSGEDQAIAELAVSLPLREAFLTGSQRHNAFQDHCLDGPTCAATSPRADGVQHNAPAAAPADPPEMANPSRSTPCRNATSRRPGPSSATAVRYCSICTRGAYHHARPTSSPARSIRTPSWMFRASRTIACCHCVPRIQQYIAVPQTEKSLYSGSAFSDPTARRKHSAATRRPHSHTRQLSQHSRWAEAVVGGNGLREVGSVVLGGPGGEVVGVGAGVQGVEN</sequence>
<dbReference type="EMBL" id="SHKR01000018">
    <property type="protein sequence ID" value="RZU01865.1"/>
    <property type="molecule type" value="Genomic_DNA"/>
</dbReference>
<name>A0A4Q7VZ58_9ACTN</name>
<comment type="caution">
    <text evidence="2">The sequence shown here is derived from an EMBL/GenBank/DDBJ whole genome shotgun (WGS) entry which is preliminary data.</text>
</comment>
<reference evidence="2 3" key="1">
    <citation type="journal article" date="2015" name="Stand. Genomic Sci.">
        <title>Genomic Encyclopedia of Bacterial and Archaeal Type Strains, Phase III: the genomes of soil and plant-associated and newly described type strains.</title>
        <authorList>
            <person name="Whitman W.B."/>
            <person name="Woyke T."/>
            <person name="Klenk H.P."/>
            <person name="Zhou Y."/>
            <person name="Lilburn T.G."/>
            <person name="Beck B.J."/>
            <person name="De Vos P."/>
            <person name="Vandamme P."/>
            <person name="Eisen J.A."/>
            <person name="Garrity G."/>
            <person name="Hugenholtz P."/>
            <person name="Kyrpides N.C."/>
        </authorList>
    </citation>
    <scope>NUCLEOTIDE SEQUENCE [LARGE SCALE GENOMIC DNA]</scope>
    <source>
        <strain evidence="2 3">VKM Ac-2540</strain>
    </source>
</reference>
<evidence type="ECO:0000313" key="2">
    <source>
        <dbReference type="EMBL" id="RZU01865.1"/>
    </source>
</evidence>
<dbReference type="AlphaFoldDB" id="A0A4Q7VZ58"/>
<feature type="compositionally biased region" description="Basic residues" evidence="1">
    <location>
        <begin position="192"/>
        <end position="206"/>
    </location>
</feature>